<dbReference type="EMBL" id="OIVN01006383">
    <property type="protein sequence ID" value="SPD32007.1"/>
    <property type="molecule type" value="Genomic_DNA"/>
</dbReference>
<dbReference type="InterPro" id="IPR002156">
    <property type="entry name" value="RNaseH_domain"/>
</dbReference>
<dbReference type="AlphaFoldDB" id="A0A2N9J3D7"/>
<gene>
    <name evidence="4" type="ORF">FSB_LOCUS59889</name>
</gene>
<dbReference type="Pfam" id="PF03372">
    <property type="entry name" value="Exo_endo_phos"/>
    <property type="match status" value="1"/>
</dbReference>
<feature type="domain" description="Reverse transcriptase zinc-binding" evidence="3">
    <location>
        <begin position="955"/>
        <end position="1032"/>
    </location>
</feature>
<evidence type="ECO:0000313" key="4">
    <source>
        <dbReference type="EMBL" id="SPD32007.1"/>
    </source>
</evidence>
<dbReference type="InterPro" id="IPR026960">
    <property type="entry name" value="RVT-Znf"/>
</dbReference>
<feature type="domain" description="RNase H type-1" evidence="2">
    <location>
        <begin position="1125"/>
        <end position="1241"/>
    </location>
</feature>
<evidence type="ECO:0008006" key="5">
    <source>
        <dbReference type="Google" id="ProtNLM"/>
    </source>
</evidence>
<name>A0A2N9J3D7_FAGSY</name>
<dbReference type="Gene3D" id="3.60.10.10">
    <property type="entry name" value="Endonuclease/exonuclease/phosphatase"/>
    <property type="match status" value="1"/>
</dbReference>
<protein>
    <recommendedName>
        <fullName evidence="5">RNase H type-1 domain-containing protein</fullName>
    </recommendedName>
</protein>
<dbReference type="PANTHER" id="PTHR33710">
    <property type="entry name" value="BNAC02G09200D PROTEIN"/>
    <property type="match status" value="1"/>
</dbReference>
<evidence type="ECO:0000259" key="3">
    <source>
        <dbReference type="Pfam" id="PF13966"/>
    </source>
</evidence>
<dbReference type="Pfam" id="PF13456">
    <property type="entry name" value="RVT_3"/>
    <property type="match status" value="1"/>
</dbReference>
<feature type="domain" description="Endonuclease/exonuclease/phosphatase" evidence="1">
    <location>
        <begin position="204"/>
        <end position="391"/>
    </location>
</feature>
<dbReference type="InterPro" id="IPR005135">
    <property type="entry name" value="Endo/exonuclease/phosphatase"/>
</dbReference>
<sequence length="1249" mass="141612">MAEELVDLCRRMNLSDKEKHRISLRKEQLVHSKEARFSILFKLLTLRPFNIDAFKGTVRSLWAGMGGVTIRDIEREPVLGYVENWVIVAMNVLRRQSPPESDDDREASEPTLANNPIATALVPLDMEEGLTNSLSVGENVSIVVQPVLHSTAGHAQLNVLSHSTTTTDVAMESNVGTITIHRWKLLISPTSPNESLKFELSWLGNPQTVNELHDVVKKEGPNLVFLMETRLTNSSLEWLRVRLRMRGCLGVDRHESGGRGGLALLWDSTVDVTVRGYSVHHIDVEVNQSDGLQWRVTRFYGHPEVALRHRSWELLRHLCHISNVPWIVMGDFNEITRLEEKMSRDARNANQMAGFREALLDCSLQDLGFTGAEFTWSNKRDYPGLVRARLDRGVALGQWRSLFPNASVRHLVVASSDHMGLLMDTLPSQVVLQGNGRRKKLFRFEKSWLRELGCEDVIATAWGVQPIGTVMYKVSQKIKQCRVNLLQWSQSHVRATPILIDSKMNRLKEMEEQPPELYASGEVNSLRREEMEEQPPELYASGEVNSLRREVNMLREKEEIFWRQRSRVSWLTEGDKNTKFFHECASQRKRANTIVGLRDEHNNWRTDSSNIERIAVEYFDGLFASSCPDAIDSVIQEVDSVVTSGMNHDLQHIGLCNVIYKIASKVLVNRIKPILPQVIADSQSAFVPDDSIIFCKANIANCAALQDVLNVYANASGQLLHNLRNIWDYHRWLVEQNGRAFHEIKDRVWRRLQGWKEKLLSQAGREVLIKVVIQAIPTYAMGCFKFPARLCVELSSMAARCWWGQQGSEWKGWRLLQHPSSLVCWVLKAKYFPHTSFLDAHIPCNASFIWRSICEANAVLHQGLRWRVGSGARIRIWQDKWIPCHSTYKVISPRNILGEGALVEQLINRETMTWDVPFLRNVFLPRDVDIIQTIPLSKRRPSDALIWNGTKSGIFSVKSAYRMLLDNNRGSKASTSGGSTKQCWPAIWSALVQPKVRVFLWRACRDILPTQANLFRKGISHTFSCVWCGEEAKLCMSTMSSPSLEIVLTTAWAIWKARNDLVWNDHLSLVSEICEIAAGTALDYLESRDSLAVVLPRVADPETLKWLPPARQNYKLNLLCVNSLETSNSGVRVIIRDFMGLVGAIRCTRITSEGTVLQSYAQSVLSALHFAFDVGFRRLEVELGNKELLGLIQKAFSSPCLAPIGVVVDDICSLNQKFRFLSFSFILKDCNKVVQALATEALSSSLDQV</sequence>
<accession>A0A2N9J3D7</accession>
<dbReference type="Pfam" id="PF13966">
    <property type="entry name" value="zf-RVT"/>
    <property type="match status" value="1"/>
</dbReference>
<reference evidence="4" key="1">
    <citation type="submission" date="2018-02" db="EMBL/GenBank/DDBJ databases">
        <authorList>
            <person name="Cohen D.B."/>
            <person name="Kent A.D."/>
        </authorList>
    </citation>
    <scope>NUCLEOTIDE SEQUENCE</scope>
</reference>
<dbReference type="InterPro" id="IPR036691">
    <property type="entry name" value="Endo/exonu/phosph_ase_sf"/>
</dbReference>
<dbReference type="PANTHER" id="PTHR33710:SF71">
    <property type="entry name" value="ENDONUCLEASE_EXONUCLEASE_PHOSPHATASE DOMAIN-CONTAINING PROTEIN"/>
    <property type="match status" value="1"/>
</dbReference>
<evidence type="ECO:0000259" key="2">
    <source>
        <dbReference type="Pfam" id="PF13456"/>
    </source>
</evidence>
<dbReference type="GO" id="GO:0004523">
    <property type="term" value="F:RNA-DNA hybrid ribonuclease activity"/>
    <property type="evidence" value="ECO:0007669"/>
    <property type="project" value="InterPro"/>
</dbReference>
<evidence type="ECO:0000259" key="1">
    <source>
        <dbReference type="Pfam" id="PF03372"/>
    </source>
</evidence>
<dbReference type="SUPFAM" id="SSF56219">
    <property type="entry name" value="DNase I-like"/>
    <property type="match status" value="1"/>
</dbReference>
<proteinExistence type="predicted"/>
<dbReference type="GO" id="GO:0003676">
    <property type="term" value="F:nucleic acid binding"/>
    <property type="evidence" value="ECO:0007669"/>
    <property type="project" value="InterPro"/>
</dbReference>
<organism evidence="4">
    <name type="scientific">Fagus sylvatica</name>
    <name type="common">Beechnut</name>
    <dbReference type="NCBI Taxonomy" id="28930"/>
    <lineage>
        <taxon>Eukaryota</taxon>
        <taxon>Viridiplantae</taxon>
        <taxon>Streptophyta</taxon>
        <taxon>Embryophyta</taxon>
        <taxon>Tracheophyta</taxon>
        <taxon>Spermatophyta</taxon>
        <taxon>Magnoliopsida</taxon>
        <taxon>eudicotyledons</taxon>
        <taxon>Gunneridae</taxon>
        <taxon>Pentapetalae</taxon>
        <taxon>rosids</taxon>
        <taxon>fabids</taxon>
        <taxon>Fagales</taxon>
        <taxon>Fagaceae</taxon>
        <taxon>Fagus</taxon>
    </lineage>
</organism>